<comment type="caution">
    <text evidence="2">The sequence shown here is derived from an EMBL/GenBank/DDBJ whole genome shotgun (WGS) entry which is preliminary data.</text>
</comment>
<keyword evidence="1" id="KW-0472">Membrane</keyword>
<evidence type="ECO:0000313" key="2">
    <source>
        <dbReference type="EMBL" id="MBT1697583.1"/>
    </source>
</evidence>
<feature type="transmembrane region" description="Helical" evidence="1">
    <location>
        <begin position="172"/>
        <end position="191"/>
    </location>
</feature>
<feature type="transmembrane region" description="Helical" evidence="1">
    <location>
        <begin position="255"/>
        <end position="275"/>
    </location>
</feature>
<dbReference type="RefSeq" id="WP_254163455.1">
    <property type="nucleotide sequence ID" value="NZ_JAHESF010000010.1"/>
</dbReference>
<keyword evidence="3" id="KW-1185">Reference proteome</keyword>
<feature type="transmembrane region" description="Helical" evidence="1">
    <location>
        <begin position="198"/>
        <end position="220"/>
    </location>
</feature>
<feature type="transmembrane region" description="Helical" evidence="1">
    <location>
        <begin position="117"/>
        <end position="135"/>
    </location>
</feature>
<gene>
    <name evidence="2" type="ORF">KK083_11895</name>
</gene>
<reference evidence="2 3" key="1">
    <citation type="submission" date="2021-05" db="EMBL/GenBank/DDBJ databases">
        <title>A Polyphasic approach of four new species of the genus Ohtaekwangia: Ohtaekwangia histidinii sp. nov., Ohtaekwangia cretensis sp. nov., Ohtaekwangia indiensis sp. nov., Ohtaekwangia reichenbachii sp. nov. from diverse environment.</title>
        <authorList>
            <person name="Octaviana S."/>
        </authorList>
    </citation>
    <scope>NUCLEOTIDE SEQUENCE [LARGE SCALE GENOMIC DNA]</scope>
    <source>
        <strain evidence="2 3">PWU4</strain>
    </source>
</reference>
<evidence type="ECO:0000313" key="3">
    <source>
        <dbReference type="Proteomes" id="UP001319200"/>
    </source>
</evidence>
<accession>A0AAP2GN28</accession>
<feature type="transmembrane region" description="Helical" evidence="1">
    <location>
        <begin position="14"/>
        <end position="35"/>
    </location>
</feature>
<organism evidence="2 3">
    <name type="scientific">Chryseosolibacter histidini</name>
    <dbReference type="NCBI Taxonomy" id="2782349"/>
    <lineage>
        <taxon>Bacteria</taxon>
        <taxon>Pseudomonadati</taxon>
        <taxon>Bacteroidota</taxon>
        <taxon>Cytophagia</taxon>
        <taxon>Cytophagales</taxon>
        <taxon>Chryseotaleaceae</taxon>
        <taxon>Chryseosolibacter</taxon>
    </lineage>
</organism>
<feature type="transmembrane region" description="Helical" evidence="1">
    <location>
        <begin position="336"/>
        <end position="353"/>
    </location>
</feature>
<proteinExistence type="predicted"/>
<sequence length="494" mass="56158">MILGSSGVARIKDLLPAAGISVALFSISFVLRYLAFSQTVYANGWDGYFYINQVRSFLEEGKMDVADSALIYPIMMGVQCFTGDYILMYKVTGAILASAFCVMAYLLSLKWSGRNAVALIVGSFCLFSPHLTYFAAQYPKNLLGVIFFLMLLYGADARLKVIPLLLLALNFFGHRVTAVLSLAYMTLYAAMKRMPGRIAMVLILFLFVFVVAGFFLPGILNFFDSERLQGIFSQHPQFAPYSFVSGFGPGLISSWWLAEIVFCCLVFLAALVLVIKAIIKKNAEARFTALILIAAFLIFPFFHWSMDAPGFRLLLVFILLCPLFITFLLKDVRLRYIAPVSCAMLLFFSAFSYRSYDPSRHDPPYGLYSMMCRELVASKEPCELIIAHKSLAEYVVYATGTDAMSWIPEYNIEKEKLWRIAAGIKDVQFRFYLSPDDLKHIHRLSPSYTFVREDIWKKFIANVRQDGNEELISELTNWRNPDKGRPYFLLKNKR</sequence>
<dbReference type="Proteomes" id="UP001319200">
    <property type="component" value="Unassembled WGS sequence"/>
</dbReference>
<dbReference type="EMBL" id="JAHESF010000010">
    <property type="protein sequence ID" value="MBT1697583.1"/>
    <property type="molecule type" value="Genomic_DNA"/>
</dbReference>
<protein>
    <submittedName>
        <fullName evidence="2">Uncharacterized protein</fullName>
    </submittedName>
</protein>
<keyword evidence="1" id="KW-1133">Transmembrane helix</keyword>
<evidence type="ECO:0000256" key="1">
    <source>
        <dbReference type="SAM" id="Phobius"/>
    </source>
</evidence>
<dbReference type="AlphaFoldDB" id="A0AAP2GN28"/>
<keyword evidence="1" id="KW-0812">Transmembrane</keyword>
<feature type="transmembrane region" description="Helical" evidence="1">
    <location>
        <begin position="310"/>
        <end position="329"/>
    </location>
</feature>
<feature type="transmembrane region" description="Helical" evidence="1">
    <location>
        <begin position="287"/>
        <end position="304"/>
    </location>
</feature>
<feature type="transmembrane region" description="Helical" evidence="1">
    <location>
        <begin position="142"/>
        <end position="166"/>
    </location>
</feature>
<name>A0AAP2GN28_9BACT</name>
<feature type="transmembrane region" description="Helical" evidence="1">
    <location>
        <begin position="94"/>
        <end position="111"/>
    </location>
</feature>